<organism evidence="1 2">
    <name type="scientific">Paramecium sonneborni</name>
    <dbReference type="NCBI Taxonomy" id="65129"/>
    <lineage>
        <taxon>Eukaryota</taxon>
        <taxon>Sar</taxon>
        <taxon>Alveolata</taxon>
        <taxon>Ciliophora</taxon>
        <taxon>Intramacronucleata</taxon>
        <taxon>Oligohymenophorea</taxon>
        <taxon>Peniculida</taxon>
        <taxon>Parameciidae</taxon>
        <taxon>Paramecium</taxon>
    </lineage>
</organism>
<sequence length="99" mass="11455">MINQSNFIVGQPKLTNTEINSEVVSSFFKIQNSNSKILTKLKLILSYSINWNLVNIGRKFYKLYPSFNKSCQLIMISYQAFLNSGLQINQRQETISRTN</sequence>
<dbReference type="AlphaFoldDB" id="A0A8S1R8C6"/>
<keyword evidence="2" id="KW-1185">Reference proteome</keyword>
<name>A0A8S1R8C6_9CILI</name>
<proteinExistence type="predicted"/>
<protein>
    <submittedName>
        <fullName evidence="1">Uncharacterized protein</fullName>
    </submittedName>
</protein>
<evidence type="ECO:0000313" key="2">
    <source>
        <dbReference type="Proteomes" id="UP000692954"/>
    </source>
</evidence>
<evidence type="ECO:0000313" key="1">
    <source>
        <dbReference type="EMBL" id="CAD8123382.1"/>
    </source>
</evidence>
<accession>A0A8S1R8C6</accession>
<gene>
    <name evidence="1" type="ORF">PSON_ATCC_30995.1.T1440092</name>
</gene>
<comment type="caution">
    <text evidence="1">The sequence shown here is derived from an EMBL/GenBank/DDBJ whole genome shotgun (WGS) entry which is preliminary data.</text>
</comment>
<reference evidence="1" key="1">
    <citation type="submission" date="2021-01" db="EMBL/GenBank/DDBJ databases">
        <authorList>
            <consortium name="Genoscope - CEA"/>
            <person name="William W."/>
        </authorList>
    </citation>
    <scope>NUCLEOTIDE SEQUENCE</scope>
</reference>
<dbReference type="EMBL" id="CAJJDN010000144">
    <property type="protein sequence ID" value="CAD8123382.1"/>
    <property type="molecule type" value="Genomic_DNA"/>
</dbReference>
<dbReference type="Proteomes" id="UP000692954">
    <property type="component" value="Unassembled WGS sequence"/>
</dbReference>